<evidence type="ECO:0000256" key="5">
    <source>
        <dbReference type="ARBA" id="ARBA00022909"/>
    </source>
</evidence>
<evidence type="ECO:0000256" key="6">
    <source>
        <dbReference type="ARBA" id="ARBA00023239"/>
    </source>
</evidence>
<dbReference type="Pfam" id="PF02152">
    <property type="entry name" value="FolB"/>
    <property type="match status" value="2"/>
</dbReference>
<dbReference type="AlphaFoldDB" id="A0AA39R4N3"/>
<evidence type="ECO:0000313" key="10">
    <source>
        <dbReference type="Proteomes" id="UP001166286"/>
    </source>
</evidence>
<dbReference type="SMART" id="SM00905">
    <property type="entry name" value="FolB"/>
    <property type="match status" value="2"/>
</dbReference>
<feature type="domain" description="Dihydroneopterin aldolase/epimerase" evidence="8">
    <location>
        <begin position="142"/>
        <end position="253"/>
    </location>
</feature>
<comment type="caution">
    <text evidence="9">The sequence shown here is derived from an EMBL/GenBank/DDBJ whole genome shotgun (WGS) entry which is preliminary data.</text>
</comment>
<evidence type="ECO:0000256" key="2">
    <source>
        <dbReference type="ARBA" id="ARBA00005013"/>
    </source>
</evidence>
<comment type="catalytic activity">
    <reaction evidence="1">
        <text>7,8-dihydroneopterin = 6-hydroxymethyl-7,8-dihydropterin + glycolaldehyde</text>
        <dbReference type="Rhea" id="RHEA:10540"/>
        <dbReference type="ChEBI" id="CHEBI:17001"/>
        <dbReference type="ChEBI" id="CHEBI:17071"/>
        <dbReference type="ChEBI" id="CHEBI:44841"/>
        <dbReference type="EC" id="4.1.2.25"/>
    </reaction>
</comment>
<dbReference type="InterPro" id="IPR006156">
    <property type="entry name" value="Dihydroneopterin_aldolase"/>
</dbReference>
<proteinExistence type="inferred from homology"/>
<comment type="pathway">
    <text evidence="2">Cofactor biosynthesis; tetrahydrofolate biosynthesis; 2-amino-4-hydroxy-6-hydroxymethyl-7,8-dihydropteridine diphosphate from 7,8-dihydroneopterin triphosphate: step 3/4.</text>
</comment>
<dbReference type="EMBL" id="JAFEKC020000008">
    <property type="protein sequence ID" value="KAK0513248.1"/>
    <property type="molecule type" value="Genomic_DNA"/>
</dbReference>
<keyword evidence="10" id="KW-1185">Reference proteome</keyword>
<reference evidence="9" key="1">
    <citation type="submission" date="2023-03" db="EMBL/GenBank/DDBJ databases">
        <title>Complete genome of Cladonia borealis.</title>
        <authorList>
            <person name="Park H."/>
        </authorList>
    </citation>
    <scope>NUCLEOTIDE SEQUENCE</scope>
    <source>
        <strain evidence="9">ANT050790</strain>
    </source>
</reference>
<keyword evidence="6" id="KW-0456">Lyase</keyword>
<dbReference type="EC" id="4.1.2.25" evidence="4"/>
<name>A0AA39R4N3_9LECA</name>
<evidence type="ECO:0000313" key="9">
    <source>
        <dbReference type="EMBL" id="KAK0513248.1"/>
    </source>
</evidence>
<dbReference type="GO" id="GO:0046656">
    <property type="term" value="P:folic acid biosynthetic process"/>
    <property type="evidence" value="ECO:0007669"/>
    <property type="project" value="UniProtKB-KW"/>
</dbReference>
<dbReference type="GO" id="GO:0004150">
    <property type="term" value="F:dihydroneopterin aldolase activity"/>
    <property type="evidence" value="ECO:0007669"/>
    <property type="project" value="UniProtKB-EC"/>
</dbReference>
<evidence type="ECO:0000256" key="1">
    <source>
        <dbReference type="ARBA" id="ARBA00001353"/>
    </source>
</evidence>
<gene>
    <name evidence="9" type="ORF">JMJ35_004234</name>
</gene>
<dbReference type="GO" id="GO:0005737">
    <property type="term" value="C:cytoplasm"/>
    <property type="evidence" value="ECO:0007669"/>
    <property type="project" value="TreeGrafter"/>
</dbReference>
<evidence type="ECO:0000256" key="4">
    <source>
        <dbReference type="ARBA" id="ARBA00013043"/>
    </source>
</evidence>
<organism evidence="9 10">
    <name type="scientific">Cladonia borealis</name>
    <dbReference type="NCBI Taxonomy" id="184061"/>
    <lineage>
        <taxon>Eukaryota</taxon>
        <taxon>Fungi</taxon>
        <taxon>Dikarya</taxon>
        <taxon>Ascomycota</taxon>
        <taxon>Pezizomycotina</taxon>
        <taxon>Lecanoromycetes</taxon>
        <taxon>OSLEUM clade</taxon>
        <taxon>Lecanoromycetidae</taxon>
        <taxon>Lecanorales</taxon>
        <taxon>Lecanorineae</taxon>
        <taxon>Cladoniaceae</taxon>
        <taxon>Cladonia</taxon>
    </lineage>
</organism>
<feature type="domain" description="Dihydroneopterin aldolase/epimerase" evidence="8">
    <location>
        <begin position="12"/>
        <end position="125"/>
    </location>
</feature>
<evidence type="ECO:0000259" key="8">
    <source>
        <dbReference type="SMART" id="SM00905"/>
    </source>
</evidence>
<dbReference type="InterPro" id="IPR043133">
    <property type="entry name" value="GTP-CH-I_C/QueF"/>
</dbReference>
<keyword evidence="5" id="KW-0289">Folate biosynthesis</keyword>
<dbReference type="Gene3D" id="3.30.1130.10">
    <property type="match status" value="2"/>
</dbReference>
<dbReference type="PANTHER" id="PTHR42844:SF1">
    <property type="entry name" value="DIHYDRONEOPTERIN ALDOLASE 1-RELATED"/>
    <property type="match status" value="1"/>
</dbReference>
<evidence type="ECO:0000256" key="7">
    <source>
        <dbReference type="ARBA" id="ARBA00032903"/>
    </source>
</evidence>
<dbReference type="PANTHER" id="PTHR42844">
    <property type="entry name" value="DIHYDRONEOPTERIN ALDOLASE 1-RELATED"/>
    <property type="match status" value="1"/>
</dbReference>
<protein>
    <recommendedName>
        <fullName evidence="4">dihydroneopterin aldolase</fullName>
        <ecNumber evidence="4">4.1.2.25</ecNumber>
    </recommendedName>
    <alternativeName>
        <fullName evidence="7">7,8-dihydroneopterin aldolase</fullName>
    </alternativeName>
</protein>
<dbReference type="InterPro" id="IPR006157">
    <property type="entry name" value="FolB_dom"/>
</dbReference>
<evidence type="ECO:0000256" key="3">
    <source>
        <dbReference type="ARBA" id="ARBA00005708"/>
    </source>
</evidence>
<dbReference type="SUPFAM" id="SSF55620">
    <property type="entry name" value="Tetrahydrobiopterin biosynthesis enzymes-like"/>
    <property type="match status" value="2"/>
</dbReference>
<accession>A0AA39R4N3</accession>
<sequence length="261" mass="29138">MSQSLTPYLDTISLRELHTTAIIGPDAWNRLGKAQPLVLSLFLTLDTSSAGASDDVNCTFSYGQMCKDVLAKIGGRDFHNIHHLTSEIADLANTWPGETLKITAMAPKALLRVDGGFGRDIVLRRKEIGQRRSLWDVNSNEWFIRGLNIACIIGVNEHERLEKQVVNIGLKMRGESDQEQYKGKMWGENEMWRSLVRRVCEVVEVSSFQTLEALAALIARTCLAAIPLPEITVTLEKPSALTFVEGAGVEITRRRDFLQQS</sequence>
<dbReference type="Proteomes" id="UP001166286">
    <property type="component" value="Unassembled WGS sequence"/>
</dbReference>
<comment type="similarity">
    <text evidence="3">Belongs to the DHNA family.</text>
</comment>